<reference evidence="5 6" key="1">
    <citation type="journal article" date="2018" name="Nat. Genet.">
        <title>The Rosa genome provides new insights in the design of modern roses.</title>
        <authorList>
            <person name="Bendahmane M."/>
        </authorList>
    </citation>
    <scope>NUCLEOTIDE SEQUENCE [LARGE SCALE GENOMIC DNA]</scope>
    <source>
        <strain evidence="6">cv. Old Blush</strain>
    </source>
</reference>
<evidence type="ECO:0000256" key="3">
    <source>
        <dbReference type="SAM" id="MobiDB-lite"/>
    </source>
</evidence>
<dbReference type="EMBL" id="PDCK01000039">
    <property type="protein sequence ID" value="PRQ60525.1"/>
    <property type="molecule type" value="Genomic_DNA"/>
</dbReference>
<protein>
    <recommendedName>
        <fullName evidence="4">C-JID domain-containing protein</fullName>
    </recommendedName>
</protein>
<keyword evidence="6" id="KW-1185">Reference proteome</keyword>
<feature type="compositionally biased region" description="Acidic residues" evidence="3">
    <location>
        <begin position="197"/>
        <end position="206"/>
    </location>
</feature>
<dbReference type="Proteomes" id="UP000238479">
    <property type="component" value="Chromosome 1"/>
</dbReference>
<evidence type="ECO:0000313" key="6">
    <source>
        <dbReference type="Proteomes" id="UP000238479"/>
    </source>
</evidence>
<keyword evidence="1" id="KW-0433">Leucine-rich repeat</keyword>
<dbReference type="Gramene" id="PRQ60525">
    <property type="protein sequence ID" value="PRQ60525"/>
    <property type="gene ID" value="RchiOBHm_Chr1g0382261"/>
</dbReference>
<feature type="domain" description="C-JID" evidence="4">
    <location>
        <begin position="15"/>
        <end position="155"/>
    </location>
</feature>
<evidence type="ECO:0000313" key="5">
    <source>
        <dbReference type="EMBL" id="PRQ60525.1"/>
    </source>
</evidence>
<keyword evidence="2" id="KW-0677">Repeat</keyword>
<organism evidence="5 6">
    <name type="scientific">Rosa chinensis</name>
    <name type="common">China rose</name>
    <dbReference type="NCBI Taxonomy" id="74649"/>
    <lineage>
        <taxon>Eukaryota</taxon>
        <taxon>Viridiplantae</taxon>
        <taxon>Streptophyta</taxon>
        <taxon>Embryophyta</taxon>
        <taxon>Tracheophyta</taxon>
        <taxon>Spermatophyta</taxon>
        <taxon>Magnoliopsida</taxon>
        <taxon>eudicotyledons</taxon>
        <taxon>Gunneridae</taxon>
        <taxon>Pentapetalae</taxon>
        <taxon>rosids</taxon>
        <taxon>fabids</taxon>
        <taxon>Rosales</taxon>
        <taxon>Rosaceae</taxon>
        <taxon>Rosoideae</taxon>
        <taxon>Rosoideae incertae sedis</taxon>
        <taxon>Rosa</taxon>
    </lineage>
</organism>
<proteinExistence type="predicted"/>
<comment type="caution">
    <text evidence="5">The sequence shown here is derived from an EMBL/GenBank/DDBJ whole genome shotgun (WGS) entry which is preliminary data.</text>
</comment>
<accession>A0A2P6SPC6</accession>
<evidence type="ECO:0000256" key="1">
    <source>
        <dbReference type="ARBA" id="ARBA00022614"/>
    </source>
</evidence>
<sequence>MVQGTSYFHDLRFIIPGSEIPEWFNNQSVGNSVTEKVPWDAYNSKWIGFAVCALIVLPDNPSAVPDTFGIDCRGTRCGTCILGIASDRNQFVSDHLYLVVLPGPFRHPWMRVEDTRDEVERIRNEVKFDFNIRQDVGKCMQIKKCGARAFYQHDVDELISKMNQSKSSISLYEAMDEQEGAMVKATQEAATSRSGCSDDDYYSAEE</sequence>
<evidence type="ECO:0000256" key="2">
    <source>
        <dbReference type="ARBA" id="ARBA00022737"/>
    </source>
</evidence>
<dbReference type="Pfam" id="PF20160">
    <property type="entry name" value="C-JID"/>
    <property type="match status" value="1"/>
</dbReference>
<dbReference type="InterPro" id="IPR045344">
    <property type="entry name" value="C-JID"/>
</dbReference>
<feature type="region of interest" description="Disordered" evidence="3">
    <location>
        <begin position="183"/>
        <end position="206"/>
    </location>
</feature>
<evidence type="ECO:0000259" key="4">
    <source>
        <dbReference type="Pfam" id="PF20160"/>
    </source>
</evidence>
<dbReference type="AlphaFoldDB" id="A0A2P6SPC6"/>
<gene>
    <name evidence="5" type="ORF">RchiOBHm_Chr1g0382261</name>
</gene>
<name>A0A2P6SPC6_ROSCH</name>